<proteinExistence type="predicted"/>
<dbReference type="Gene3D" id="3.20.20.80">
    <property type="entry name" value="Glycosidases"/>
    <property type="match status" value="1"/>
</dbReference>
<feature type="region of interest" description="Disordered" evidence="1">
    <location>
        <begin position="89"/>
        <end position="111"/>
    </location>
</feature>
<evidence type="ECO:0000313" key="2">
    <source>
        <dbReference type="EMBL" id="OSX78784.1"/>
    </source>
</evidence>
<organism evidence="2 3">
    <name type="scientific">Porphyra umbilicalis</name>
    <name type="common">Purple laver</name>
    <name type="synonym">Red alga</name>
    <dbReference type="NCBI Taxonomy" id="2786"/>
    <lineage>
        <taxon>Eukaryota</taxon>
        <taxon>Rhodophyta</taxon>
        <taxon>Bangiophyceae</taxon>
        <taxon>Bangiales</taxon>
        <taxon>Bangiaceae</taxon>
        <taxon>Porphyra</taxon>
    </lineage>
</organism>
<feature type="compositionally biased region" description="Basic and acidic residues" evidence="1">
    <location>
        <begin position="1"/>
        <end position="11"/>
    </location>
</feature>
<dbReference type="Proteomes" id="UP000218209">
    <property type="component" value="Unassembled WGS sequence"/>
</dbReference>
<evidence type="ECO:0000256" key="1">
    <source>
        <dbReference type="SAM" id="MobiDB-lite"/>
    </source>
</evidence>
<keyword evidence="3" id="KW-1185">Reference proteome</keyword>
<dbReference type="Pfam" id="PF22612">
    <property type="entry name" value="GH113"/>
    <property type="match status" value="1"/>
</dbReference>
<dbReference type="EMBL" id="KV918804">
    <property type="protein sequence ID" value="OSX78784.1"/>
    <property type="molecule type" value="Genomic_DNA"/>
</dbReference>
<dbReference type="InterPro" id="IPR055151">
    <property type="entry name" value="GH113"/>
</dbReference>
<protein>
    <recommendedName>
        <fullName evidence="4">Glycoside hydrolase family 5 domain-containing protein</fullName>
    </recommendedName>
</protein>
<dbReference type="InterPro" id="IPR017853">
    <property type="entry name" value="GH"/>
</dbReference>
<evidence type="ECO:0008006" key="4">
    <source>
        <dbReference type="Google" id="ProtNLM"/>
    </source>
</evidence>
<name>A0A1X6PD74_PORUM</name>
<dbReference type="OrthoDB" id="14424at2759"/>
<gene>
    <name evidence="2" type="ORF">BU14_0098s0010</name>
</gene>
<feature type="region of interest" description="Disordered" evidence="1">
    <location>
        <begin position="1"/>
        <end position="35"/>
    </location>
</feature>
<dbReference type="SUPFAM" id="SSF51445">
    <property type="entry name" value="(Trans)glycosidases"/>
    <property type="match status" value="1"/>
</dbReference>
<accession>A0A1X6PD74</accession>
<reference evidence="2 3" key="1">
    <citation type="submission" date="2017-03" db="EMBL/GenBank/DDBJ databases">
        <title>WGS assembly of Porphyra umbilicalis.</title>
        <authorList>
            <person name="Brawley S.H."/>
            <person name="Blouin N.A."/>
            <person name="Ficko-Blean E."/>
            <person name="Wheeler G.L."/>
            <person name="Lohr M."/>
            <person name="Goodson H.V."/>
            <person name="Jenkins J.W."/>
            <person name="Blaby-Haas C.E."/>
            <person name="Helliwell K.E."/>
            <person name="Chan C."/>
            <person name="Marriage T."/>
            <person name="Bhattacharya D."/>
            <person name="Klein A.S."/>
            <person name="Badis Y."/>
            <person name="Brodie J."/>
            <person name="Cao Y."/>
            <person name="Collen J."/>
            <person name="Dittami S.M."/>
            <person name="Gachon C.M."/>
            <person name="Green B.R."/>
            <person name="Karpowicz S."/>
            <person name="Kim J.W."/>
            <person name="Kudahl U."/>
            <person name="Lin S."/>
            <person name="Michel G."/>
            <person name="Mittag M."/>
            <person name="Olson B.J."/>
            <person name="Pangilinan J."/>
            <person name="Peng Y."/>
            <person name="Qiu H."/>
            <person name="Shu S."/>
            <person name="Singer J.T."/>
            <person name="Smith A.G."/>
            <person name="Sprecher B.N."/>
            <person name="Wagner V."/>
            <person name="Wang W."/>
            <person name="Wang Z.-Y."/>
            <person name="Yan J."/>
            <person name="Yarish C."/>
            <person name="Zoeuner-Riek S."/>
            <person name="Zhuang Y."/>
            <person name="Zou Y."/>
            <person name="Lindquist E.A."/>
            <person name="Grimwood J."/>
            <person name="Barry K."/>
            <person name="Rokhsar D.S."/>
            <person name="Schmutz J."/>
            <person name="Stiller J.W."/>
            <person name="Grossman A.R."/>
            <person name="Prochnik S.E."/>
        </authorList>
    </citation>
    <scope>NUCLEOTIDE SEQUENCE [LARGE SCALE GENOMIC DNA]</scope>
    <source>
        <strain evidence="2">4086291</strain>
    </source>
</reference>
<dbReference type="CDD" id="cd19608">
    <property type="entry name" value="GH113_mannanase-like"/>
    <property type="match status" value="1"/>
</dbReference>
<dbReference type="AlphaFoldDB" id="A0A1X6PD74"/>
<sequence>MPNARRPEARRGAWQCRRRRSSPPPMPAAMGVRLAGRSRPRCRRPAVLTVAAAAALAIAAALLGAVACVTPTAAQAASTLAPEVADKTLPLEGQPSEPNPVQEFVPEPTETPEPAWRAAQCRVPGEWCSRAQPCCRGNQVCVSDKFIANGSRHCKWWFGNFRGMTLTPLSRWDMMSNELEPTIRRLKALNVDTISLVFYEFQTSELTSDIHLNYSRYSADPIAIERAITVIHQSGLKVLLKPHIGLNNNQFRGIIKPSAAYFAAYKKYIYFWADVARKKNVHAFCVGAELKGLERSTAFWREVVAGSRSRFGGLITYAANWDSYKTVNWWDAVDFIGIDSYFPLVSGMDRTHTEMEIRTGWQWVMREINKWHKKFWRRRAIVFLESGCRSIRGAASRPWDSEIWGPTDMAEQANYYAAMFRVVGRYPFIQGYFLWHWVSYLKHGGPNDKSYTVWNKPALGRVRNSFSGKPKPMKP</sequence>
<evidence type="ECO:0000313" key="3">
    <source>
        <dbReference type="Proteomes" id="UP000218209"/>
    </source>
</evidence>